<reference evidence="1 2" key="2">
    <citation type="submission" date="2018-11" db="EMBL/GenBank/DDBJ databases">
        <authorList>
            <consortium name="Pathogen Informatics"/>
        </authorList>
    </citation>
    <scope>NUCLEOTIDE SEQUENCE [LARGE SCALE GENOMIC DNA]</scope>
</reference>
<protein>
    <submittedName>
        <fullName evidence="3">ATP-dependent RNA helicase DHX29 (inferred by orthology to a human protein)</fullName>
    </submittedName>
</protein>
<dbReference type="EMBL" id="UYRR01026496">
    <property type="protein sequence ID" value="VDK36532.1"/>
    <property type="molecule type" value="Genomic_DNA"/>
</dbReference>
<evidence type="ECO:0000313" key="3">
    <source>
        <dbReference type="WBParaSite" id="ASIM_0000932601-mRNA-1"/>
    </source>
</evidence>
<dbReference type="Proteomes" id="UP000267096">
    <property type="component" value="Unassembled WGS sequence"/>
</dbReference>
<gene>
    <name evidence="1" type="ORF">ASIM_LOCUS9069</name>
</gene>
<dbReference type="AlphaFoldDB" id="A0A0M3JNT4"/>
<reference evidence="3" key="1">
    <citation type="submission" date="2017-02" db="UniProtKB">
        <authorList>
            <consortium name="WormBaseParasite"/>
        </authorList>
    </citation>
    <scope>IDENTIFICATION</scope>
</reference>
<keyword evidence="2" id="KW-1185">Reference proteome</keyword>
<organism evidence="3">
    <name type="scientific">Anisakis simplex</name>
    <name type="common">Herring worm</name>
    <dbReference type="NCBI Taxonomy" id="6269"/>
    <lineage>
        <taxon>Eukaryota</taxon>
        <taxon>Metazoa</taxon>
        <taxon>Ecdysozoa</taxon>
        <taxon>Nematoda</taxon>
        <taxon>Chromadorea</taxon>
        <taxon>Rhabditida</taxon>
        <taxon>Spirurina</taxon>
        <taxon>Ascaridomorpha</taxon>
        <taxon>Ascaridoidea</taxon>
        <taxon>Anisakidae</taxon>
        <taxon>Anisakis</taxon>
        <taxon>Anisakis simplex complex</taxon>
    </lineage>
</organism>
<evidence type="ECO:0000313" key="1">
    <source>
        <dbReference type="EMBL" id="VDK36532.1"/>
    </source>
</evidence>
<dbReference type="WBParaSite" id="ASIM_0000932601-mRNA-1">
    <property type="protein sequence ID" value="ASIM_0000932601-mRNA-1"/>
    <property type="gene ID" value="ASIM_0000932601"/>
</dbReference>
<evidence type="ECO:0000313" key="2">
    <source>
        <dbReference type="Proteomes" id="UP000267096"/>
    </source>
</evidence>
<name>A0A0M3JNT4_ANISI</name>
<proteinExistence type="predicted"/>
<accession>A0A0M3JNT4</accession>
<sequence>MKRAAIHDVCLHAKMFAPENTTVKKFLSLAPEPPSPQAVEWSLEFLEVCFITAFQSDPSRFTGVFI</sequence>
<dbReference type="OrthoDB" id="5600252at2759"/>